<keyword evidence="7" id="KW-0966">Cell projection</keyword>
<evidence type="ECO:0000256" key="5">
    <source>
        <dbReference type="ARBA" id="ARBA00023136"/>
    </source>
</evidence>
<evidence type="ECO:0000256" key="6">
    <source>
        <dbReference type="SAM" id="Phobius"/>
    </source>
</evidence>
<name>A0A4R6FIE0_9SPHN</name>
<dbReference type="InterPro" id="IPR022781">
    <property type="entry name" value="Flagellar_biosynth_FliO"/>
</dbReference>
<keyword evidence="5 6" id="KW-0472">Membrane</keyword>
<dbReference type="GO" id="GO:0044781">
    <property type="term" value="P:bacterial-type flagellum organization"/>
    <property type="evidence" value="ECO:0007669"/>
    <property type="project" value="InterPro"/>
</dbReference>
<evidence type="ECO:0000313" key="8">
    <source>
        <dbReference type="Proteomes" id="UP000295493"/>
    </source>
</evidence>
<evidence type="ECO:0000256" key="4">
    <source>
        <dbReference type="ARBA" id="ARBA00022989"/>
    </source>
</evidence>
<dbReference type="OrthoDB" id="8456606at2"/>
<keyword evidence="3 6" id="KW-0812">Transmembrane</keyword>
<keyword evidence="7" id="KW-0282">Flagellum</keyword>
<comment type="caution">
    <text evidence="7">The sequence shown here is derived from an EMBL/GenBank/DDBJ whole genome shotgun (WGS) entry which is preliminary data.</text>
</comment>
<dbReference type="Pfam" id="PF04347">
    <property type="entry name" value="FliO"/>
    <property type="match status" value="1"/>
</dbReference>
<keyword evidence="8" id="KW-1185">Reference proteome</keyword>
<evidence type="ECO:0000256" key="3">
    <source>
        <dbReference type="ARBA" id="ARBA00022692"/>
    </source>
</evidence>
<evidence type="ECO:0000256" key="1">
    <source>
        <dbReference type="ARBA" id="ARBA00004236"/>
    </source>
</evidence>
<reference evidence="7 8" key="1">
    <citation type="submission" date="2019-03" db="EMBL/GenBank/DDBJ databases">
        <title>Genomic Encyclopedia of Type Strains, Phase IV (KMG-IV): sequencing the most valuable type-strain genomes for metagenomic binning, comparative biology and taxonomic classification.</title>
        <authorList>
            <person name="Goeker M."/>
        </authorList>
    </citation>
    <scope>NUCLEOTIDE SEQUENCE [LARGE SCALE GENOMIC DNA]</scope>
    <source>
        <strain evidence="7 8">DSM 25059</strain>
    </source>
</reference>
<proteinExistence type="predicted"/>
<accession>A0A4R6FIE0</accession>
<feature type="transmembrane region" description="Helical" evidence="6">
    <location>
        <begin position="6"/>
        <end position="27"/>
    </location>
</feature>
<comment type="subcellular location">
    <subcellularLocation>
        <location evidence="1">Cell membrane</location>
    </subcellularLocation>
</comment>
<dbReference type="RefSeq" id="WP_133495991.1">
    <property type="nucleotide sequence ID" value="NZ_BMLU01000008.1"/>
</dbReference>
<protein>
    <submittedName>
        <fullName evidence="7">Flagellar protein FliO/FliZ</fullName>
    </submittedName>
</protein>
<evidence type="ECO:0000313" key="7">
    <source>
        <dbReference type="EMBL" id="TDN81133.1"/>
    </source>
</evidence>
<dbReference type="AlphaFoldDB" id="A0A4R6FIE0"/>
<keyword evidence="7" id="KW-0969">Cilium</keyword>
<organism evidence="7 8">
    <name type="scientific">Stakelama pacifica</name>
    <dbReference type="NCBI Taxonomy" id="517720"/>
    <lineage>
        <taxon>Bacteria</taxon>
        <taxon>Pseudomonadati</taxon>
        <taxon>Pseudomonadota</taxon>
        <taxon>Alphaproteobacteria</taxon>
        <taxon>Sphingomonadales</taxon>
        <taxon>Sphingomonadaceae</taxon>
        <taxon>Stakelama</taxon>
    </lineage>
</organism>
<keyword evidence="4 6" id="KW-1133">Transmembrane helix</keyword>
<keyword evidence="2" id="KW-1003">Cell membrane</keyword>
<sequence>MSFLDLVRMFGALALVLGGLAGALWAVRRYDLKLPLHMGGGDRASRRLELIERLPIDQKRAVALIRRDGAEHLILLAPEGNMVVESAANPNGHRAFSDLLPRAESAEPALG</sequence>
<evidence type="ECO:0000256" key="2">
    <source>
        <dbReference type="ARBA" id="ARBA00022475"/>
    </source>
</evidence>
<dbReference type="EMBL" id="SNWD01000008">
    <property type="protein sequence ID" value="TDN81133.1"/>
    <property type="molecule type" value="Genomic_DNA"/>
</dbReference>
<dbReference type="GO" id="GO:0016020">
    <property type="term" value="C:membrane"/>
    <property type="evidence" value="ECO:0007669"/>
    <property type="project" value="InterPro"/>
</dbReference>
<dbReference type="Proteomes" id="UP000295493">
    <property type="component" value="Unassembled WGS sequence"/>
</dbReference>
<gene>
    <name evidence="7" type="ORF">EV664_10875</name>
</gene>